<feature type="region of interest" description="Disordered" evidence="8">
    <location>
        <begin position="321"/>
        <end position="448"/>
    </location>
</feature>
<dbReference type="GO" id="GO:0032259">
    <property type="term" value="P:methylation"/>
    <property type="evidence" value="ECO:0007669"/>
    <property type="project" value="UniProtKB-KW"/>
</dbReference>
<evidence type="ECO:0000256" key="2">
    <source>
        <dbReference type="ARBA" id="ARBA00004286"/>
    </source>
</evidence>
<dbReference type="Gene3D" id="2.170.270.10">
    <property type="entry name" value="SET domain"/>
    <property type="match status" value="1"/>
</dbReference>
<evidence type="ECO:0000256" key="5">
    <source>
        <dbReference type="ARBA" id="ARBA00022679"/>
    </source>
</evidence>
<reference evidence="12" key="1">
    <citation type="submission" date="2010-08" db="EMBL/GenBank/DDBJ databases">
        <authorList>
            <consortium name="Caenorhabditis japonica Sequencing Consortium"/>
            <person name="Wilson R.K."/>
        </authorList>
    </citation>
    <scope>NUCLEOTIDE SEQUENCE [LARGE SCALE GENOMIC DNA]</scope>
    <source>
        <strain evidence="12">DF5081</strain>
    </source>
</reference>
<feature type="compositionally biased region" description="Basic residues" evidence="8">
    <location>
        <begin position="391"/>
        <end position="403"/>
    </location>
</feature>
<protein>
    <recommendedName>
        <fullName evidence="13">Histone-lysine N-methyltransferase</fullName>
    </recommendedName>
</protein>
<feature type="compositionally biased region" description="Low complexity" evidence="8">
    <location>
        <begin position="155"/>
        <end position="172"/>
    </location>
</feature>
<feature type="compositionally biased region" description="Polar residues" evidence="8">
    <location>
        <begin position="435"/>
        <end position="448"/>
    </location>
</feature>
<feature type="compositionally biased region" description="Polar residues" evidence="8">
    <location>
        <begin position="232"/>
        <end position="253"/>
    </location>
</feature>
<evidence type="ECO:0000313" key="12">
    <source>
        <dbReference type="Proteomes" id="UP000005237"/>
    </source>
</evidence>
<proteinExistence type="predicted"/>
<dbReference type="AlphaFoldDB" id="A0A8R1HKP3"/>
<feature type="compositionally biased region" description="Low complexity" evidence="8">
    <location>
        <begin position="27"/>
        <end position="45"/>
    </location>
</feature>
<feature type="compositionally biased region" description="Low complexity" evidence="8">
    <location>
        <begin position="1"/>
        <end position="12"/>
    </location>
</feature>
<feature type="region of interest" description="Disordered" evidence="8">
    <location>
        <begin position="155"/>
        <end position="269"/>
    </location>
</feature>
<dbReference type="InterPro" id="IPR046341">
    <property type="entry name" value="SET_dom_sf"/>
</dbReference>
<evidence type="ECO:0008006" key="13">
    <source>
        <dbReference type="Google" id="ProtNLM"/>
    </source>
</evidence>
<evidence type="ECO:0000256" key="3">
    <source>
        <dbReference type="ARBA" id="ARBA00022454"/>
    </source>
</evidence>
<feature type="compositionally biased region" description="Low complexity" evidence="8">
    <location>
        <begin position="59"/>
        <end position="71"/>
    </location>
</feature>
<dbReference type="SMART" id="SM00570">
    <property type="entry name" value="AWS"/>
    <property type="match status" value="1"/>
</dbReference>
<dbReference type="GO" id="GO:0042054">
    <property type="term" value="F:histone methyltransferase activity"/>
    <property type="evidence" value="ECO:0007669"/>
    <property type="project" value="InterPro"/>
</dbReference>
<evidence type="ECO:0000259" key="9">
    <source>
        <dbReference type="PROSITE" id="PS50280"/>
    </source>
</evidence>
<reference evidence="11" key="2">
    <citation type="submission" date="2022-06" db="UniProtKB">
        <authorList>
            <consortium name="EnsemblMetazoa"/>
        </authorList>
    </citation>
    <scope>IDENTIFICATION</scope>
    <source>
        <strain evidence="11">DF5081</strain>
    </source>
</reference>
<name>A0A8R1HKP3_CAEJA</name>
<keyword evidence="7" id="KW-0539">Nucleus</keyword>
<dbReference type="GO" id="GO:0005694">
    <property type="term" value="C:chromosome"/>
    <property type="evidence" value="ECO:0007669"/>
    <property type="project" value="UniProtKB-SubCell"/>
</dbReference>
<dbReference type="Pfam" id="PF00856">
    <property type="entry name" value="SET"/>
    <property type="match status" value="1"/>
</dbReference>
<evidence type="ECO:0000256" key="8">
    <source>
        <dbReference type="SAM" id="MobiDB-lite"/>
    </source>
</evidence>
<dbReference type="PANTHER" id="PTHR22884">
    <property type="entry name" value="SET DOMAIN PROTEINS"/>
    <property type="match status" value="1"/>
</dbReference>
<evidence type="ECO:0000256" key="6">
    <source>
        <dbReference type="ARBA" id="ARBA00022691"/>
    </source>
</evidence>
<comment type="subcellular location">
    <subcellularLocation>
        <location evidence="2">Chromosome</location>
    </subcellularLocation>
    <subcellularLocation>
        <location evidence="1">Nucleus</location>
    </subcellularLocation>
</comment>
<dbReference type="InterPro" id="IPR006560">
    <property type="entry name" value="AWS_dom"/>
</dbReference>
<dbReference type="InterPro" id="IPR001214">
    <property type="entry name" value="SET_dom"/>
</dbReference>
<organism evidence="11 12">
    <name type="scientific">Caenorhabditis japonica</name>
    <dbReference type="NCBI Taxonomy" id="281687"/>
    <lineage>
        <taxon>Eukaryota</taxon>
        <taxon>Metazoa</taxon>
        <taxon>Ecdysozoa</taxon>
        <taxon>Nematoda</taxon>
        <taxon>Chromadorea</taxon>
        <taxon>Rhabditida</taxon>
        <taxon>Rhabditina</taxon>
        <taxon>Rhabditomorpha</taxon>
        <taxon>Rhabditoidea</taxon>
        <taxon>Rhabditidae</taxon>
        <taxon>Peloderinae</taxon>
        <taxon>Caenorhabditis</taxon>
    </lineage>
</organism>
<keyword evidence="4" id="KW-0489">Methyltransferase</keyword>
<dbReference type="SUPFAM" id="SSF82199">
    <property type="entry name" value="SET domain"/>
    <property type="match status" value="1"/>
</dbReference>
<evidence type="ECO:0000256" key="4">
    <source>
        <dbReference type="ARBA" id="ARBA00022603"/>
    </source>
</evidence>
<accession>A0A8R1HKP3</accession>
<feature type="domain" description="SET" evidence="9">
    <location>
        <begin position="647"/>
        <end position="759"/>
    </location>
</feature>
<keyword evidence="12" id="KW-1185">Reference proteome</keyword>
<keyword evidence="6" id="KW-0949">S-adenosyl-L-methionine</keyword>
<feature type="region of interest" description="Disordered" evidence="8">
    <location>
        <begin position="1"/>
        <end position="83"/>
    </location>
</feature>
<dbReference type="Proteomes" id="UP000005237">
    <property type="component" value="Unassembled WGS sequence"/>
</dbReference>
<feature type="compositionally biased region" description="Basic and acidic residues" evidence="8">
    <location>
        <begin position="558"/>
        <end position="568"/>
    </location>
</feature>
<evidence type="ECO:0000313" key="11">
    <source>
        <dbReference type="EnsemblMetazoa" id="CJA04493.1"/>
    </source>
</evidence>
<feature type="compositionally biased region" description="Basic residues" evidence="8">
    <location>
        <begin position="507"/>
        <end position="518"/>
    </location>
</feature>
<feature type="compositionally biased region" description="Low complexity" evidence="8">
    <location>
        <begin position="254"/>
        <end position="263"/>
    </location>
</feature>
<sequence length="955" mass="106061">MHHEQQPQYRYVGPPPPPPHQAEPHHQQPSTSANPSTSTSSSSSTLPQGVMHPIPIQMRPSTSSTSSSAATRPPPSLVRIGHGHPIKLGENILQPAGTLVFSSQGDGGAWTSGQRVLVHAANKHNVVQANLYPIGMTLQTANGNWYLNQHPVTTTATSSSNNAANTTNSSATPDSGIQSVPTSPPSPRYEMTNEQERYGVDEEEEEDDDDPADFTDMPTLKPADEDDCYDMPSTSAGPPVADQTSPTIVNSHIPSTSTATAPTPREDLNGMNPDELFAISIEKNMDLDEIVQRLINFDPEKAAAIAMLIKKKCAEEVKKKKDLAEAEVSSTTPTTPRAVRGTTRKRTKVTRNTNSPDVTTSAILPEEHSTVEPDGTEPGEVELEEAEVKTPGKRRGRKPKKRRNKDEENAQESPGSSEPAEPVKKMKQSFAEFENPTTSCSPPSQSESVQFRLKVRKMMERQLEVVTERMAVDMTELRLGHGHGHGPAPTGKRKESFFRQLAEQSKKIKKGNLPKRLKMFMAPEEKTSQEPEDVKPIKEEDVKTDTKPRGRLPSSRRSRVEDSEEKLTSVEEKFNGEYYEISRSVIPPGMTDEVLPLWKASNLTCGCTKGGCTSDMDCLNRAMRVQCSSECTLPYCSNRKFWKEDQNKLCVSNGPKSLRALKTRVARRAGEFLCEYAGEMITCQEAVQRSQEKPDSRIIAIGPQLFVDATTRANIARFVKHSCRPNCRLEVWSVNGVYRAGVFALVDLAANVDITVDKSHWIPCDQPCKCLAIGCKKTIRGVNMRFFNAPDEQKKNKSVFLARNRRSTLNRYQSGLPAILQSPNTSDAENSALQQMKKVLAAFIYRYRRVDGSLPRSSLPFYTSICKFLKNSRPNARIDEFNGLFRKWLEKIDDDDLERAFNAIKSHYLNPQLVARSKKQKENAPRARAPSTSCQPSPIPRSNADLSYLDSIHPV</sequence>
<feature type="compositionally biased region" description="Basic and acidic residues" evidence="8">
    <location>
        <begin position="523"/>
        <end position="548"/>
    </location>
</feature>
<dbReference type="EnsemblMetazoa" id="CJA04493.1">
    <property type="protein sequence ID" value="CJA04493.1"/>
    <property type="gene ID" value="WBGene00123699"/>
</dbReference>
<evidence type="ECO:0000259" key="10">
    <source>
        <dbReference type="PROSITE" id="PS51215"/>
    </source>
</evidence>
<dbReference type="GO" id="GO:0005634">
    <property type="term" value="C:nucleus"/>
    <property type="evidence" value="ECO:0007669"/>
    <property type="project" value="UniProtKB-SubCell"/>
</dbReference>
<feature type="compositionally biased region" description="Acidic residues" evidence="8">
    <location>
        <begin position="201"/>
        <end position="213"/>
    </location>
</feature>
<dbReference type="SMART" id="SM00317">
    <property type="entry name" value="SET"/>
    <property type="match status" value="1"/>
</dbReference>
<evidence type="ECO:0000256" key="7">
    <source>
        <dbReference type="ARBA" id="ARBA00023242"/>
    </source>
</evidence>
<dbReference type="PROSITE" id="PS51215">
    <property type="entry name" value="AWS"/>
    <property type="match status" value="1"/>
</dbReference>
<feature type="compositionally biased region" description="Acidic residues" evidence="8">
    <location>
        <begin position="374"/>
        <end position="385"/>
    </location>
</feature>
<dbReference type="InterPro" id="IPR050777">
    <property type="entry name" value="SET2_Histone-Lys_MeTrsfase"/>
</dbReference>
<feature type="domain" description="AWS" evidence="10">
    <location>
        <begin position="600"/>
        <end position="645"/>
    </location>
</feature>
<evidence type="ECO:0000256" key="1">
    <source>
        <dbReference type="ARBA" id="ARBA00004123"/>
    </source>
</evidence>
<dbReference type="PROSITE" id="PS50280">
    <property type="entry name" value="SET"/>
    <property type="match status" value="1"/>
</dbReference>
<keyword evidence="3" id="KW-0158">Chromosome</keyword>
<keyword evidence="5" id="KW-0808">Transferase</keyword>
<feature type="region of interest" description="Disordered" evidence="8">
    <location>
        <begin position="917"/>
        <end position="955"/>
    </location>
</feature>
<feature type="region of interest" description="Disordered" evidence="8">
    <location>
        <begin position="504"/>
        <end position="568"/>
    </location>
</feature>